<dbReference type="GO" id="GO:0016435">
    <property type="term" value="F:rRNA (guanine) methyltransferase activity"/>
    <property type="evidence" value="ECO:0007669"/>
    <property type="project" value="TreeGrafter"/>
</dbReference>
<name>A0A8J4YJL1_CHIOP</name>
<dbReference type="InterPro" id="IPR047261">
    <property type="entry name" value="MRM1_MeTrfase_dom"/>
</dbReference>
<dbReference type="SUPFAM" id="SSF75217">
    <property type="entry name" value="alpha/beta knot"/>
    <property type="match status" value="1"/>
</dbReference>
<dbReference type="PANTHER" id="PTHR46103">
    <property type="entry name" value="RRNA METHYLTRANSFERASE 1, MITOCHONDRIAL"/>
    <property type="match status" value="1"/>
</dbReference>
<accession>A0A8J4YJL1</accession>
<organism evidence="7 8">
    <name type="scientific">Chionoecetes opilio</name>
    <name type="common">Atlantic snow crab</name>
    <name type="synonym">Cancer opilio</name>
    <dbReference type="NCBI Taxonomy" id="41210"/>
    <lineage>
        <taxon>Eukaryota</taxon>
        <taxon>Metazoa</taxon>
        <taxon>Ecdysozoa</taxon>
        <taxon>Arthropoda</taxon>
        <taxon>Crustacea</taxon>
        <taxon>Multicrustacea</taxon>
        <taxon>Malacostraca</taxon>
        <taxon>Eumalacostraca</taxon>
        <taxon>Eucarida</taxon>
        <taxon>Decapoda</taxon>
        <taxon>Pleocyemata</taxon>
        <taxon>Brachyura</taxon>
        <taxon>Eubrachyura</taxon>
        <taxon>Majoidea</taxon>
        <taxon>Majidae</taxon>
        <taxon>Chionoecetes</taxon>
    </lineage>
</organism>
<dbReference type="InterPro" id="IPR047182">
    <property type="entry name" value="MRM1"/>
</dbReference>
<dbReference type="AlphaFoldDB" id="A0A8J4YJL1"/>
<dbReference type="Proteomes" id="UP000770661">
    <property type="component" value="Unassembled WGS sequence"/>
</dbReference>
<keyword evidence="2" id="KW-0698">rRNA processing</keyword>
<proteinExistence type="inferred from homology"/>
<dbReference type="InterPro" id="IPR029026">
    <property type="entry name" value="tRNA_m1G_MTases_N"/>
</dbReference>
<evidence type="ECO:0000256" key="3">
    <source>
        <dbReference type="ARBA" id="ARBA00022603"/>
    </source>
</evidence>
<keyword evidence="3 7" id="KW-0489">Methyltransferase</keyword>
<evidence type="ECO:0000313" key="8">
    <source>
        <dbReference type="Proteomes" id="UP000770661"/>
    </source>
</evidence>
<evidence type="ECO:0000256" key="1">
    <source>
        <dbReference type="ARBA" id="ARBA00007228"/>
    </source>
</evidence>
<protein>
    <submittedName>
        <fullName evidence="7">rRNA methyltransferase 1, mitochondrial</fullName>
    </submittedName>
</protein>
<dbReference type="Gene3D" id="3.40.1280.10">
    <property type="match status" value="1"/>
</dbReference>
<evidence type="ECO:0000256" key="5">
    <source>
        <dbReference type="ARBA" id="ARBA00022691"/>
    </source>
</evidence>
<dbReference type="PANTHER" id="PTHR46103:SF1">
    <property type="entry name" value="RRNA METHYLTRANSFERASE 1, MITOCHONDRIAL"/>
    <property type="match status" value="1"/>
</dbReference>
<feature type="domain" description="tRNA/rRNA methyltransferase SpoU type" evidence="6">
    <location>
        <begin position="113"/>
        <end position="265"/>
    </location>
</feature>
<keyword evidence="8" id="KW-1185">Reference proteome</keyword>
<comment type="caution">
    <text evidence="7">The sequence shown here is derived from an EMBL/GenBank/DDBJ whole genome shotgun (WGS) entry which is preliminary data.</text>
</comment>
<dbReference type="GO" id="GO:0003723">
    <property type="term" value="F:RNA binding"/>
    <property type="evidence" value="ECO:0007669"/>
    <property type="project" value="InterPro"/>
</dbReference>
<reference evidence="7" key="1">
    <citation type="submission" date="2020-07" db="EMBL/GenBank/DDBJ databases">
        <title>The High-quality genome of the commercially important snow crab, Chionoecetes opilio.</title>
        <authorList>
            <person name="Jeong J.-H."/>
            <person name="Ryu S."/>
        </authorList>
    </citation>
    <scope>NUCLEOTIDE SEQUENCE</scope>
    <source>
        <strain evidence="7">MADBK_172401_WGS</strain>
        <tissue evidence="7">Digestive gland</tissue>
    </source>
</reference>
<dbReference type="OrthoDB" id="270651at2759"/>
<evidence type="ECO:0000256" key="2">
    <source>
        <dbReference type="ARBA" id="ARBA00022552"/>
    </source>
</evidence>
<sequence>MPIQPKLALTDYAGMLSRVVVRCASRASFNLQPVTFKHGQQSPASQDAPVITRPVEHEDKGKHRQDGSDQVHQGVCCDVSSLPFTTLEEDYMEQRDPSEGHSQQGAAAKRHELWLYLDNIQDPMNFGAVLRSAYFMGVSRVITSNTNSVKVTNTVSKASAGVAEIFPVHQVEDPVKLASSLTSAGWEVISSSSPGSGDNTSARLTNVTTFTPKSSILLIVGNEGKGITPELQQMCHTVVNIAPGRTLHPHLQCLNVSVATALLLHSLRQRLDAVQTLDGPTHLER</sequence>
<keyword evidence="5" id="KW-0949">S-adenosyl-L-methionine</keyword>
<keyword evidence="4" id="KW-0808">Transferase</keyword>
<dbReference type="InterPro" id="IPR001537">
    <property type="entry name" value="SpoU_MeTrfase"/>
</dbReference>
<dbReference type="EMBL" id="JACEEZ010002857">
    <property type="protein sequence ID" value="KAG0727903.1"/>
    <property type="molecule type" value="Genomic_DNA"/>
</dbReference>
<evidence type="ECO:0000256" key="4">
    <source>
        <dbReference type="ARBA" id="ARBA00022679"/>
    </source>
</evidence>
<dbReference type="CDD" id="cd18105">
    <property type="entry name" value="SpoU-like_MRM1"/>
    <property type="match status" value="1"/>
</dbReference>
<dbReference type="GO" id="GO:0005739">
    <property type="term" value="C:mitochondrion"/>
    <property type="evidence" value="ECO:0007669"/>
    <property type="project" value="TreeGrafter"/>
</dbReference>
<evidence type="ECO:0000313" key="7">
    <source>
        <dbReference type="EMBL" id="KAG0727903.1"/>
    </source>
</evidence>
<dbReference type="Pfam" id="PF00588">
    <property type="entry name" value="SpoU_methylase"/>
    <property type="match status" value="1"/>
</dbReference>
<gene>
    <name evidence="7" type="primary">MRM1</name>
    <name evidence="7" type="ORF">GWK47_033636</name>
</gene>
<evidence type="ECO:0000259" key="6">
    <source>
        <dbReference type="Pfam" id="PF00588"/>
    </source>
</evidence>
<comment type="similarity">
    <text evidence="1">Belongs to the class IV-like SAM-binding methyltransferase superfamily. RNA methyltransferase TrmH family.</text>
</comment>
<dbReference type="InterPro" id="IPR029028">
    <property type="entry name" value="Alpha/beta_knot_MTases"/>
</dbReference>